<dbReference type="GO" id="GO:0004806">
    <property type="term" value="F:triacylglycerol lipase activity"/>
    <property type="evidence" value="ECO:0007669"/>
    <property type="project" value="TreeGrafter"/>
</dbReference>
<proteinExistence type="predicted"/>
<protein>
    <recommendedName>
        <fullName evidence="3">Alpha/beta hydrolase fold-3 domain-containing protein</fullName>
    </recommendedName>
</protein>
<keyword evidence="2" id="KW-0472">Membrane</keyword>
<keyword evidence="2" id="KW-0812">Transmembrane</keyword>
<reference evidence="4" key="1">
    <citation type="submission" date="2015-04" db="EMBL/GenBank/DDBJ databases">
        <title>The genome sequence of the plant pathogenic Rhizarian Plasmodiophora brassicae reveals insights in its biotrophic life cycle and the origin of chitin synthesis.</title>
        <authorList>
            <person name="Schwelm A."/>
            <person name="Fogelqvist J."/>
            <person name="Knaust A."/>
            <person name="Julke S."/>
            <person name="Lilja T."/>
            <person name="Dhandapani V."/>
            <person name="Bonilla-Rosso G."/>
            <person name="Karlsson M."/>
            <person name="Shevchenko A."/>
            <person name="Choi S.R."/>
            <person name="Kim H.G."/>
            <person name="Park J.Y."/>
            <person name="Lim Y.P."/>
            <person name="Ludwig-Muller J."/>
            <person name="Dixelius C."/>
        </authorList>
    </citation>
    <scope>NUCLEOTIDE SEQUENCE</scope>
    <source>
        <tissue evidence="4">Potato root galls</tissue>
    </source>
</reference>
<dbReference type="GO" id="GO:0005829">
    <property type="term" value="C:cytosol"/>
    <property type="evidence" value="ECO:0007669"/>
    <property type="project" value="TreeGrafter"/>
</dbReference>
<evidence type="ECO:0000256" key="1">
    <source>
        <dbReference type="SAM" id="MobiDB-lite"/>
    </source>
</evidence>
<feature type="domain" description="Alpha/beta hydrolase fold-3" evidence="3">
    <location>
        <begin position="528"/>
        <end position="734"/>
    </location>
</feature>
<feature type="transmembrane region" description="Helical" evidence="2">
    <location>
        <begin position="222"/>
        <end position="239"/>
    </location>
</feature>
<evidence type="ECO:0000259" key="3">
    <source>
        <dbReference type="Pfam" id="PF07859"/>
    </source>
</evidence>
<dbReference type="GO" id="GO:0019433">
    <property type="term" value="P:triglyceride catabolic process"/>
    <property type="evidence" value="ECO:0007669"/>
    <property type="project" value="TreeGrafter"/>
</dbReference>
<dbReference type="GO" id="GO:0004771">
    <property type="term" value="F:sterol ester esterase activity"/>
    <property type="evidence" value="ECO:0007669"/>
    <property type="project" value="TreeGrafter"/>
</dbReference>
<feature type="region of interest" description="Disordered" evidence="1">
    <location>
        <begin position="97"/>
        <end position="174"/>
    </location>
</feature>
<dbReference type="InterPro" id="IPR029058">
    <property type="entry name" value="AB_hydrolase_fold"/>
</dbReference>
<dbReference type="SUPFAM" id="SSF53474">
    <property type="entry name" value="alpha/beta-Hydrolases"/>
    <property type="match status" value="1"/>
</dbReference>
<keyword evidence="2" id="KW-1133">Transmembrane helix</keyword>
<dbReference type="Gene3D" id="3.40.50.1820">
    <property type="entry name" value="alpha/beta hydrolase"/>
    <property type="match status" value="1"/>
</dbReference>
<organism evidence="4">
    <name type="scientific">Spongospora subterranea</name>
    <dbReference type="NCBI Taxonomy" id="70186"/>
    <lineage>
        <taxon>Eukaryota</taxon>
        <taxon>Sar</taxon>
        <taxon>Rhizaria</taxon>
        <taxon>Endomyxa</taxon>
        <taxon>Phytomyxea</taxon>
        <taxon>Plasmodiophorida</taxon>
        <taxon>Plasmodiophoridae</taxon>
        <taxon>Spongospora</taxon>
    </lineage>
</organism>
<dbReference type="InterPro" id="IPR013094">
    <property type="entry name" value="AB_hydrolase_3"/>
</dbReference>
<dbReference type="Pfam" id="PF07859">
    <property type="entry name" value="Abhydrolase_3"/>
    <property type="match status" value="1"/>
</dbReference>
<evidence type="ECO:0000313" key="4">
    <source>
        <dbReference type="EMBL" id="CRZ11385.1"/>
    </source>
</evidence>
<feature type="compositionally biased region" description="Basic and acidic residues" evidence="1">
    <location>
        <begin position="126"/>
        <end position="136"/>
    </location>
</feature>
<feature type="region of interest" description="Disordered" evidence="1">
    <location>
        <begin position="186"/>
        <end position="216"/>
    </location>
</feature>
<feature type="compositionally biased region" description="Low complexity" evidence="1">
    <location>
        <begin position="137"/>
        <end position="159"/>
    </location>
</feature>
<feature type="transmembrane region" description="Helical" evidence="2">
    <location>
        <begin position="296"/>
        <end position="324"/>
    </location>
</feature>
<dbReference type="PANTHER" id="PTHR23025:SF3">
    <property type="entry name" value="HORMONE-SENSITIVE LIPASE"/>
    <property type="match status" value="1"/>
</dbReference>
<accession>A0A0H5RB19</accession>
<evidence type="ECO:0000256" key="2">
    <source>
        <dbReference type="SAM" id="Phobius"/>
    </source>
</evidence>
<dbReference type="EMBL" id="HACM01010943">
    <property type="protein sequence ID" value="CRZ11385.1"/>
    <property type="molecule type" value="Transcribed_RNA"/>
</dbReference>
<feature type="transmembrane region" description="Helical" evidence="2">
    <location>
        <begin position="260"/>
        <end position="284"/>
    </location>
</feature>
<name>A0A0H5RB19_9EUKA</name>
<feature type="compositionally biased region" description="Low complexity" evidence="1">
    <location>
        <begin position="186"/>
        <end position="197"/>
    </location>
</feature>
<dbReference type="PANTHER" id="PTHR23025">
    <property type="entry name" value="TRIACYLGLYCEROL LIPASE"/>
    <property type="match status" value="1"/>
</dbReference>
<sequence>MAVRHTRHRSKAESVGIQNENIFTAKGWARYATKELLRTSTAIDNVCHAVVACKRCYSHGSISDEIRDIGLTIAVLERSLFAYADRVRIHTDSRAVKSGAPPVIHSGVAEQPPPVNAPGDQTVAARKIDRKVEERSPALSSSTSKSSSLRGSSSDLLSLFNPPESDRSKPSSVEDIQQLDRRIFTSSSLVSSPSSSKSDVEATPSSPSGTQRRSDQLRKMPWKHYGGIVSLLGLMYKNLYSLRLTLHMLVRWNSFRSFVFYSKAISAGCAAAGFSGIFLCEFLLRLFPKLRNVLGVASILSVAATPMGVLISLFSPIFCSFILYRRLLALKLRRLRILHREMLILFRLWCSAVSVIDEMQVPSAGIPISRWMLDLVAPPDVPVSMINYRVALLYRAINVLYASFSVWHSLSSCRWFGAPIAMLSSVYFAMRPNIAASMARELLTSSDLRVIKTDWSQIDDWMSKKLSSASLHLPFRTVCDERFVQFDGPTGLKHQVRVVLNRQGTIIGDRSANKIQFGSDIPPIALVIRSGSWVMNMVAADIGYLAKWAAITGAPIVTANFILHADHTYPEAVAESFALYKWIVLGGLGFVPTRIVLVGDGAGGALAASICLQAELHRVKRPDQLILCYPVLSVRLGAMTPSRCAFFNDLIVPLSVLVQSRSVYLPFSSESDLDLCASPMSAPQRLLSGFPPTCIMSGGVDPMLDESIDFVHKLSAAGVFCQLKIFPTLVHGFLGFVVLVPSASAAVELAGQWIRAGLCVKTPNPPSVLLP</sequence>
<dbReference type="AlphaFoldDB" id="A0A0H5RB19"/>